<evidence type="ECO:0000256" key="1">
    <source>
        <dbReference type="SAM" id="SignalP"/>
    </source>
</evidence>
<gene>
    <name evidence="2" type="ORF">AQUCO_11500006v1</name>
</gene>
<keyword evidence="3" id="KW-1185">Reference proteome</keyword>
<feature type="signal peptide" evidence="1">
    <location>
        <begin position="1"/>
        <end position="33"/>
    </location>
</feature>
<dbReference type="Proteomes" id="UP000230069">
    <property type="component" value="Unassembled WGS sequence"/>
</dbReference>
<accession>A0A2G5C288</accession>
<evidence type="ECO:0000313" key="3">
    <source>
        <dbReference type="Proteomes" id="UP000230069"/>
    </source>
</evidence>
<dbReference type="EMBL" id="KZ305131">
    <property type="protein sequence ID" value="PIA25409.1"/>
    <property type="molecule type" value="Genomic_DNA"/>
</dbReference>
<evidence type="ECO:0008006" key="4">
    <source>
        <dbReference type="Google" id="ProtNLM"/>
    </source>
</evidence>
<organism evidence="2 3">
    <name type="scientific">Aquilegia coerulea</name>
    <name type="common">Rocky mountain columbine</name>
    <dbReference type="NCBI Taxonomy" id="218851"/>
    <lineage>
        <taxon>Eukaryota</taxon>
        <taxon>Viridiplantae</taxon>
        <taxon>Streptophyta</taxon>
        <taxon>Embryophyta</taxon>
        <taxon>Tracheophyta</taxon>
        <taxon>Spermatophyta</taxon>
        <taxon>Magnoliopsida</taxon>
        <taxon>Ranunculales</taxon>
        <taxon>Ranunculaceae</taxon>
        <taxon>Thalictroideae</taxon>
        <taxon>Aquilegia</taxon>
    </lineage>
</organism>
<feature type="chain" id="PRO_5013619795" description="Acidic protein" evidence="1">
    <location>
        <begin position="34"/>
        <end position="95"/>
    </location>
</feature>
<dbReference type="InParanoid" id="A0A2G5C288"/>
<protein>
    <recommendedName>
        <fullName evidence="4">Acidic protein</fullName>
    </recommendedName>
</protein>
<evidence type="ECO:0000313" key="2">
    <source>
        <dbReference type="EMBL" id="PIA25409.1"/>
    </source>
</evidence>
<keyword evidence="1" id="KW-0732">Signal</keyword>
<reference evidence="2 3" key="1">
    <citation type="submission" date="2017-09" db="EMBL/GenBank/DDBJ databases">
        <title>WGS assembly of Aquilegia coerulea Goldsmith.</title>
        <authorList>
            <person name="Hodges S."/>
            <person name="Kramer E."/>
            <person name="Nordborg M."/>
            <person name="Tomkins J."/>
            <person name="Borevitz J."/>
            <person name="Derieg N."/>
            <person name="Yan J."/>
            <person name="Mihaltcheva S."/>
            <person name="Hayes R.D."/>
            <person name="Rokhsar D."/>
        </authorList>
    </citation>
    <scope>NUCLEOTIDE SEQUENCE [LARGE SCALE GENOMIC DNA]</scope>
    <source>
        <strain evidence="3">cv. Goldsmith</strain>
    </source>
</reference>
<name>A0A2G5C288_AQUCA</name>
<proteinExistence type="predicted"/>
<dbReference type="AlphaFoldDB" id="A0A2G5C288"/>
<sequence>MSAAFDAPSCSKIKATLLLIVIFLACTIRNVTSQGDFQCMTQCGTQMGSCYPTCAKKADHAQVSMCMSTCITNGLQCLMKCKQFISSPPSSQIGN</sequence>